<accession>A0A916K9Q1</accession>
<dbReference type="InterPro" id="IPR048520">
    <property type="entry name" value="LarA_C"/>
</dbReference>
<dbReference type="AlphaFoldDB" id="A0A916K9Q1"/>
<evidence type="ECO:0000313" key="4">
    <source>
        <dbReference type="Proteomes" id="UP000693672"/>
    </source>
</evidence>
<proteinExistence type="predicted"/>
<evidence type="ECO:0000313" key="3">
    <source>
        <dbReference type="EMBL" id="CAG7648803.1"/>
    </source>
</evidence>
<dbReference type="InterPro" id="IPR048068">
    <property type="entry name" value="LarA-like"/>
</dbReference>
<dbReference type="Pfam" id="PF09861">
    <property type="entry name" value="Lar_N"/>
    <property type="match status" value="1"/>
</dbReference>
<sequence>MITITAAAKEELLIPVLRYGTTTLSVSIPQAYDTITYVAHDRDMPDEQSSLQRIRHALEVPIGSSPLRELAAGKTSAVILVSDGTRLCPTPLLLGPLLEELNAAGIADHAIDIVVALGLHRKHTAEELERLVGAEAYRRIRVHNHSPLDEDCVHVGTTSFGTPVEINRLVAEASLRIATGNIEPHALVGVSGGVKAMIPGVASHRCIEANHGLSLQVKAVPGDPDNAIHHDLEQSLAFVPVHFLLNVIVDHDRHVLHAVAGHIIDAHRAGVSEAAKLFVVPIKKRYDVVVVSAGGAPKDRQLYQSLKALRNAASIAKPGGTLILVAECPEMLGNGIFQFWIDTITDRDRMVAMLKQSFVVGAHKILHMDEILRSHKVYLHSSMPEHVTELLGFVPAPDVEAVIASELRPPDATIAVMPFGALTYPTSG</sequence>
<dbReference type="InterPro" id="IPR018657">
    <property type="entry name" value="LarA-like_N"/>
</dbReference>
<dbReference type="EMBL" id="CAJVAS010000044">
    <property type="protein sequence ID" value="CAG7648803.1"/>
    <property type="molecule type" value="Genomic_DNA"/>
</dbReference>
<name>A0A916K9Q1_9BACL</name>
<feature type="domain" description="Lactate racemase C-terminal" evidence="2">
    <location>
        <begin position="284"/>
        <end position="420"/>
    </location>
</feature>
<dbReference type="PANTHER" id="PTHR33171">
    <property type="entry name" value="LAR_N DOMAIN-CONTAINING PROTEIN"/>
    <property type="match status" value="1"/>
</dbReference>
<keyword evidence="4" id="KW-1185">Reference proteome</keyword>
<dbReference type="PANTHER" id="PTHR33171:SF17">
    <property type="entry name" value="LARA-LIKE N-TERMINAL DOMAIN-CONTAINING PROTEIN"/>
    <property type="match status" value="1"/>
</dbReference>
<feature type="domain" description="LarA-like N-terminal" evidence="1">
    <location>
        <begin position="19"/>
        <end position="216"/>
    </location>
</feature>
<gene>
    <name evidence="3" type="primary">larA</name>
    <name evidence="3" type="ORF">PAESOLCIP111_05702</name>
</gene>
<evidence type="ECO:0000259" key="1">
    <source>
        <dbReference type="Pfam" id="PF09861"/>
    </source>
</evidence>
<keyword evidence="3" id="KW-0413">Isomerase</keyword>
<reference evidence="3" key="1">
    <citation type="submission" date="2021-06" db="EMBL/GenBank/DDBJ databases">
        <authorList>
            <person name="Criscuolo A."/>
        </authorList>
    </citation>
    <scope>NUCLEOTIDE SEQUENCE</scope>
    <source>
        <strain evidence="3">CIP111600</strain>
    </source>
</reference>
<dbReference type="EC" id="5.1.2.1" evidence="3"/>
<dbReference type="InterPro" id="IPR047926">
    <property type="entry name" value="Ni_dep_LarA"/>
</dbReference>
<dbReference type="NCBIfam" id="NF033504">
    <property type="entry name" value="Ni_dep_LarA"/>
    <property type="match status" value="1"/>
</dbReference>
<dbReference type="GO" id="GO:0050043">
    <property type="term" value="F:lactate racemase activity"/>
    <property type="evidence" value="ECO:0007669"/>
    <property type="project" value="UniProtKB-EC"/>
</dbReference>
<dbReference type="Proteomes" id="UP000693672">
    <property type="component" value="Unassembled WGS sequence"/>
</dbReference>
<evidence type="ECO:0000259" key="2">
    <source>
        <dbReference type="Pfam" id="PF21113"/>
    </source>
</evidence>
<organism evidence="3 4">
    <name type="scientific">Paenibacillus solanacearum</name>
    <dbReference type="NCBI Taxonomy" id="2048548"/>
    <lineage>
        <taxon>Bacteria</taxon>
        <taxon>Bacillati</taxon>
        <taxon>Bacillota</taxon>
        <taxon>Bacilli</taxon>
        <taxon>Bacillales</taxon>
        <taxon>Paenibacillaceae</taxon>
        <taxon>Paenibacillus</taxon>
    </lineage>
</organism>
<dbReference type="Pfam" id="PF21113">
    <property type="entry name" value="LarA_C"/>
    <property type="match status" value="1"/>
</dbReference>
<protein>
    <submittedName>
        <fullName evidence="3">Lactate racemase</fullName>
        <ecNumber evidence="3">5.1.2.1</ecNumber>
    </submittedName>
</protein>
<comment type="caution">
    <text evidence="3">The sequence shown here is derived from an EMBL/GenBank/DDBJ whole genome shotgun (WGS) entry which is preliminary data.</text>
</comment>